<evidence type="ECO:0000256" key="14">
    <source>
        <dbReference type="RuleBase" id="RU363047"/>
    </source>
</evidence>
<evidence type="ECO:0000256" key="4">
    <source>
        <dbReference type="ARBA" id="ARBA00022606"/>
    </source>
</evidence>
<evidence type="ECO:0000256" key="6">
    <source>
        <dbReference type="ARBA" id="ARBA00022725"/>
    </source>
</evidence>
<feature type="transmembrane region" description="Helical" evidence="14">
    <location>
        <begin position="279"/>
        <end position="298"/>
    </location>
</feature>
<dbReference type="SUPFAM" id="SSF81321">
    <property type="entry name" value="Family A G protein-coupled receptor-like"/>
    <property type="match status" value="1"/>
</dbReference>
<evidence type="ECO:0000256" key="11">
    <source>
        <dbReference type="ARBA" id="ARBA00023170"/>
    </source>
</evidence>
<comment type="caution">
    <text evidence="16">The sequence shown here is derived from an EMBL/GenBank/DDBJ whole genome shotgun (WGS) entry which is preliminary data.</text>
</comment>
<feature type="transmembrane region" description="Helical" evidence="14">
    <location>
        <begin position="245"/>
        <end position="267"/>
    </location>
</feature>
<reference evidence="16 17" key="1">
    <citation type="journal article" date="2024" name="Proc. Natl. Acad. Sci. U.S.A.">
        <title>The genetic regulatory architecture and epigenomic basis for age-related changes in rattlesnake venom.</title>
        <authorList>
            <person name="Hogan M.P."/>
            <person name="Holding M.L."/>
            <person name="Nystrom G.S."/>
            <person name="Colston T.J."/>
            <person name="Bartlett D.A."/>
            <person name="Mason A.J."/>
            <person name="Ellsworth S.A."/>
            <person name="Rautsaw R.M."/>
            <person name="Lawrence K.C."/>
            <person name="Strickland J.L."/>
            <person name="He B."/>
            <person name="Fraser P."/>
            <person name="Margres M.J."/>
            <person name="Gilbert D.M."/>
            <person name="Gibbs H.L."/>
            <person name="Parkinson C.L."/>
            <person name="Rokyta D.R."/>
        </authorList>
    </citation>
    <scope>NUCLEOTIDE SEQUENCE [LARGE SCALE GENOMIC DNA]</scope>
    <source>
        <strain evidence="16">DRR0105</strain>
    </source>
</reference>
<dbReference type="GO" id="GO:0004930">
    <property type="term" value="F:G protein-coupled receptor activity"/>
    <property type="evidence" value="ECO:0007669"/>
    <property type="project" value="UniProtKB-KW"/>
</dbReference>
<dbReference type="AlphaFoldDB" id="A0AAW1BZL5"/>
<dbReference type="FunFam" id="1.20.1070.10:FF:000082">
    <property type="entry name" value="Olfactory receptor 1A1"/>
    <property type="match status" value="1"/>
</dbReference>
<evidence type="ECO:0000313" key="16">
    <source>
        <dbReference type="EMBL" id="KAK9407527.1"/>
    </source>
</evidence>
<keyword evidence="9 14" id="KW-0472">Membrane</keyword>
<dbReference type="InterPro" id="IPR017452">
    <property type="entry name" value="GPCR_Rhodpsn_7TM"/>
</dbReference>
<feature type="transmembrane region" description="Helical" evidence="14">
    <location>
        <begin position="214"/>
        <end position="233"/>
    </location>
</feature>
<evidence type="ECO:0000256" key="3">
    <source>
        <dbReference type="ARBA" id="ARBA00022475"/>
    </source>
</evidence>
<dbReference type="PRINTS" id="PR00237">
    <property type="entry name" value="GPCRRHODOPSN"/>
</dbReference>
<feature type="transmembrane region" description="Helical" evidence="14">
    <location>
        <begin position="68"/>
        <end position="89"/>
    </location>
</feature>
<keyword evidence="5 13" id="KW-0812">Transmembrane</keyword>
<comment type="similarity">
    <text evidence="13">Belongs to the G-protein coupled receptor 1 family.</text>
</comment>
<evidence type="ECO:0000256" key="12">
    <source>
        <dbReference type="ARBA" id="ARBA00023224"/>
    </source>
</evidence>
<evidence type="ECO:0000256" key="10">
    <source>
        <dbReference type="ARBA" id="ARBA00023157"/>
    </source>
</evidence>
<dbReference type="CDD" id="cd15235">
    <property type="entry name" value="7tmA_OR1A-like"/>
    <property type="match status" value="1"/>
</dbReference>
<dbReference type="InterPro" id="IPR000276">
    <property type="entry name" value="GPCR_Rhodpsn"/>
</dbReference>
<feature type="domain" description="G-protein coupled receptors family 1 profile" evidence="15">
    <location>
        <begin position="47"/>
        <end position="296"/>
    </location>
</feature>
<keyword evidence="7 14" id="KW-1133">Transmembrane helix</keyword>
<dbReference type="Pfam" id="PF13853">
    <property type="entry name" value="7tm_4"/>
    <property type="match status" value="1"/>
</dbReference>
<evidence type="ECO:0000313" key="17">
    <source>
        <dbReference type="Proteomes" id="UP001474421"/>
    </source>
</evidence>
<dbReference type="PROSITE" id="PS50262">
    <property type="entry name" value="G_PROTEIN_RECEP_F1_2"/>
    <property type="match status" value="1"/>
</dbReference>
<keyword evidence="10" id="KW-1015">Disulfide bond</keyword>
<feature type="transmembrane region" description="Helical" evidence="14">
    <location>
        <begin position="32"/>
        <end position="56"/>
    </location>
</feature>
<evidence type="ECO:0000259" key="15">
    <source>
        <dbReference type="PROSITE" id="PS50262"/>
    </source>
</evidence>
<keyword evidence="6 14" id="KW-0552">Olfaction</keyword>
<keyword evidence="17" id="KW-1185">Reference proteome</keyword>
<evidence type="ECO:0000256" key="7">
    <source>
        <dbReference type="ARBA" id="ARBA00022989"/>
    </source>
</evidence>
<feature type="transmembrane region" description="Helical" evidence="14">
    <location>
        <begin position="148"/>
        <end position="169"/>
    </location>
</feature>
<keyword evidence="11 13" id="KW-0675">Receptor</keyword>
<gene>
    <name evidence="16" type="ORF">NXF25_006301</name>
</gene>
<comment type="function">
    <text evidence="1">Odorant receptor.</text>
</comment>
<evidence type="ECO:0000256" key="9">
    <source>
        <dbReference type="ARBA" id="ARBA00023136"/>
    </source>
</evidence>
<feature type="transmembrane region" description="Helical" evidence="14">
    <location>
        <begin position="109"/>
        <end position="127"/>
    </location>
</feature>
<keyword evidence="4 14" id="KW-0716">Sensory transduction</keyword>
<dbReference type="EMBL" id="JAOTOJ010000002">
    <property type="protein sequence ID" value="KAK9407527.1"/>
    <property type="molecule type" value="Genomic_DNA"/>
</dbReference>
<accession>A0AAW1BZL5</accession>
<dbReference type="GO" id="GO:0004984">
    <property type="term" value="F:olfactory receptor activity"/>
    <property type="evidence" value="ECO:0007669"/>
    <property type="project" value="InterPro"/>
</dbReference>
<evidence type="ECO:0000256" key="13">
    <source>
        <dbReference type="RuleBase" id="RU000688"/>
    </source>
</evidence>
<dbReference type="InterPro" id="IPR000725">
    <property type="entry name" value="Olfact_rcpt"/>
</dbReference>
<protein>
    <recommendedName>
        <fullName evidence="14">Olfactory receptor</fullName>
    </recommendedName>
</protein>
<evidence type="ECO:0000256" key="8">
    <source>
        <dbReference type="ARBA" id="ARBA00023040"/>
    </source>
</evidence>
<evidence type="ECO:0000256" key="2">
    <source>
        <dbReference type="ARBA" id="ARBA00004651"/>
    </source>
</evidence>
<dbReference type="PANTHER" id="PTHR48001">
    <property type="entry name" value="OLFACTORY RECEPTOR"/>
    <property type="match status" value="1"/>
</dbReference>
<name>A0AAW1BZL5_CROAD</name>
<dbReference type="Proteomes" id="UP001474421">
    <property type="component" value="Unassembled WGS sequence"/>
</dbReference>
<dbReference type="GO" id="GO:0005886">
    <property type="term" value="C:plasma membrane"/>
    <property type="evidence" value="ECO:0007669"/>
    <property type="project" value="UniProtKB-SubCell"/>
</dbReference>
<dbReference type="Gene3D" id="1.20.1070.10">
    <property type="entry name" value="Rhodopsin 7-helix transmembrane proteins"/>
    <property type="match status" value="1"/>
</dbReference>
<keyword evidence="3 14" id="KW-1003">Cell membrane</keyword>
<dbReference type="PRINTS" id="PR00245">
    <property type="entry name" value="OLFACTORYR"/>
</dbReference>
<evidence type="ECO:0000256" key="5">
    <source>
        <dbReference type="ARBA" id="ARBA00022692"/>
    </source>
</evidence>
<evidence type="ECO:0000256" key="1">
    <source>
        <dbReference type="ARBA" id="ARBA00002936"/>
    </source>
</evidence>
<keyword evidence="12 13" id="KW-0807">Transducer</keyword>
<sequence length="332" mass="37903">MKKSCVMAKQNYTDSSEFILMDFSVQPEHQHFLGLIFLSMYLLTVLGNLLIVLLISSDVRLLQTPMYFFLRHLSLADVGFASVTVPKMLQNLLFQVRTISYSGCLMQMYFYMTFANTDNYLLAVMAYDRYMAICHPLLYATRMSHKRCLLLVAICWLLASLNSVLYTLIMSPLSFCSSKEIPQFFCEFFPLLRLACSDTSVIETISLIESYADVLGPFVLIVVSYVCIFCTILRVPSTKGKQKAFSTCASHLGLVALFYGTLCWVYLQPNSRNPEQNMISSLMYTMVTPMLNPFIYTLRNTEIKAALKRFLGRIKATDLFQFFLCSSKSAFL</sequence>
<proteinExistence type="inferred from homology"/>
<keyword evidence="8 13" id="KW-0297">G-protein coupled receptor</keyword>
<dbReference type="PROSITE" id="PS00237">
    <property type="entry name" value="G_PROTEIN_RECEP_F1_1"/>
    <property type="match status" value="1"/>
</dbReference>
<comment type="subcellular location">
    <subcellularLocation>
        <location evidence="2 14">Cell membrane</location>
        <topology evidence="2 14">Multi-pass membrane protein</topology>
    </subcellularLocation>
</comment>
<organism evidence="16 17">
    <name type="scientific">Crotalus adamanteus</name>
    <name type="common">Eastern diamondback rattlesnake</name>
    <dbReference type="NCBI Taxonomy" id="8729"/>
    <lineage>
        <taxon>Eukaryota</taxon>
        <taxon>Metazoa</taxon>
        <taxon>Chordata</taxon>
        <taxon>Craniata</taxon>
        <taxon>Vertebrata</taxon>
        <taxon>Euteleostomi</taxon>
        <taxon>Lepidosauria</taxon>
        <taxon>Squamata</taxon>
        <taxon>Bifurcata</taxon>
        <taxon>Unidentata</taxon>
        <taxon>Episquamata</taxon>
        <taxon>Toxicofera</taxon>
        <taxon>Serpentes</taxon>
        <taxon>Colubroidea</taxon>
        <taxon>Viperidae</taxon>
        <taxon>Crotalinae</taxon>
        <taxon>Crotalus</taxon>
    </lineage>
</organism>